<feature type="non-terminal residue" evidence="3">
    <location>
        <position position="1"/>
    </location>
</feature>
<dbReference type="PANTHER" id="PTHR39601:SF2">
    <property type="entry name" value="CHORIOGENIN HMINOR"/>
    <property type="match status" value="1"/>
</dbReference>
<feature type="compositionally biased region" description="Basic residues" evidence="1">
    <location>
        <begin position="1245"/>
        <end position="1254"/>
    </location>
</feature>
<feature type="region of interest" description="Disordered" evidence="1">
    <location>
        <begin position="1"/>
        <end position="501"/>
    </location>
</feature>
<feature type="compositionally biased region" description="Basic and acidic residues" evidence="1">
    <location>
        <begin position="154"/>
        <end position="165"/>
    </location>
</feature>
<accession>A0A0G4LU38</accession>
<feature type="domain" description="DUF8004" evidence="2">
    <location>
        <begin position="699"/>
        <end position="792"/>
    </location>
</feature>
<sequence length="1254" mass="136698">RSKVPYQSLKDDQQSFAASLPSMTSSKFSVSRASRATKSTLYSLSSPFKSSSNLSDVLSSTPSTPPSHKRYSISTSSDHTKASSGQESAENSPPDPPKRRSTHESNQHQPLPPPRLPEQEQGQLQPRDSPDEEKSGLPAEASVLSDFHVGSRTGAEDIRRLRHDAPVAAAFSESDDEDRVIRLPASPTKTDEGFPFEQQTLKPTNGTPPAQTKPQTQPQKTQSSSASIEPQDKPVLRPTPRKSRTWAGRLSVFLPSLILPSTDHSPTSSSGVHRKPVPDVSPVDSAHSQHQNPGLRSSQTFDLGFTSSTSADLTLRHPSTIPHPTTAPPPVPSQRPHDAPTSASLPQSQSLPLREAPTSAVRAPSQNRLRKERRQSPPTLAPPLPPQAAPPLPPDAGQFPGKLQKDAPENRRRSNSVQQNRKSSFPMLGVQARATSPAPDSRGRSSSAQPPGTRIVSGQTSVNSQSPGREEKRGRLRRSWLPGGRSRSNSADLGAGQASPAWMLGDDTVGDYKTGFLLNGEKVPELWNESGAVYVYLFPPGAGIGPSFKVPIYAISSSQVFNDLIQSEMGPGGIRSRARSFSGRDSLTADDALSRRYSPPSPSADGEDGAGDLRLFLPGAAVPPDNAQLAASGQPQPQRGDFDRLIAIRNLFAFLTGQPLVATKANPTTFTAFLQISNLLLEFGFTNLDGSSFGDAVDMSFSFFNSQLALSDVRHSREKTLEALILGERMRSMELYSEAFAHAVGKYTPILELKSPLFDQLSPQTRQKLERAHLDLVNRQHNINGRLEQFDFPSLFSGIANSTSIAEVKSVRFKQWRQSFNKMRTFVLAYYKSNFGNWPPKASSKKNPFSESGLNRLVLKALYSDMCALYDLLVDREDLTPRVIDGGPDDDSTSDNPVAAALRKVLTEFDASTPPVLPPIPFDIPQIPSMRAILETYDQKPAKEQARIDKRIKEHELILVLHKAYNYDTNTLQIPFLRAFKDFENHEARGKNAADLADQRIGYWLFLYVVIQSLPMLVIDAPGLQYTEGVEYFLCEPPMGNPPWLEDAQVRKMWYEVSGGAGYVELSADSVMFSVEAIYHRSHCWAAAKNWEGLEGPDVAAPTEPVMSPLAPPPMFMEHEGGPLGTPPAVESTPPPASPKYVGSRRTASPGRALASRNSAYRSSIAIGLEPVPMMEGLPGDRSSRIPSLANSSVVSLGQYPASSGGLPRNPSVTNLLGQQQQPHQDSPTQSTMTFDDILGGSQPKTKKKKGKFF</sequence>
<feature type="compositionally biased region" description="Low complexity" evidence="1">
    <location>
        <begin position="39"/>
        <end position="62"/>
    </location>
</feature>
<feature type="compositionally biased region" description="Low complexity" evidence="1">
    <location>
        <begin position="1219"/>
        <end position="1232"/>
    </location>
</feature>
<organism evidence="3 4">
    <name type="scientific">Verticillium longisporum</name>
    <name type="common">Verticillium dahliae var. longisporum</name>
    <dbReference type="NCBI Taxonomy" id="100787"/>
    <lineage>
        <taxon>Eukaryota</taxon>
        <taxon>Fungi</taxon>
        <taxon>Dikarya</taxon>
        <taxon>Ascomycota</taxon>
        <taxon>Pezizomycotina</taxon>
        <taxon>Sordariomycetes</taxon>
        <taxon>Hypocreomycetidae</taxon>
        <taxon>Glomerellales</taxon>
        <taxon>Plectosphaerellaceae</taxon>
        <taxon>Verticillium</taxon>
    </lineage>
</organism>
<evidence type="ECO:0000256" key="1">
    <source>
        <dbReference type="SAM" id="MobiDB-lite"/>
    </source>
</evidence>
<feature type="compositionally biased region" description="Low complexity" evidence="1">
    <location>
        <begin position="415"/>
        <end position="424"/>
    </location>
</feature>
<feature type="compositionally biased region" description="Basic and acidic residues" evidence="1">
    <location>
        <begin position="96"/>
        <end position="106"/>
    </location>
</feature>
<evidence type="ECO:0000313" key="3">
    <source>
        <dbReference type="EMBL" id="CRK25110.1"/>
    </source>
</evidence>
<feature type="compositionally biased region" description="Polar residues" evidence="1">
    <location>
        <begin position="72"/>
        <end position="91"/>
    </location>
</feature>
<feature type="region of interest" description="Disordered" evidence="1">
    <location>
        <begin position="1120"/>
        <end position="1157"/>
    </location>
</feature>
<feature type="region of interest" description="Disordered" evidence="1">
    <location>
        <begin position="1197"/>
        <end position="1254"/>
    </location>
</feature>
<dbReference type="Pfam" id="PF26013">
    <property type="entry name" value="DUF8004"/>
    <property type="match status" value="1"/>
</dbReference>
<gene>
    <name evidence="3" type="ORF">BN1723_013495</name>
</gene>
<dbReference type="AlphaFoldDB" id="A0A0G4LU38"/>
<feature type="compositionally biased region" description="Low complexity" evidence="1">
    <location>
        <begin position="207"/>
        <end position="227"/>
    </location>
</feature>
<feature type="compositionally biased region" description="Polar residues" evidence="1">
    <location>
        <begin position="444"/>
        <end position="467"/>
    </location>
</feature>
<reference evidence="4" key="1">
    <citation type="submission" date="2015-05" db="EMBL/GenBank/DDBJ databases">
        <authorList>
            <person name="Fogelqvist Johan"/>
        </authorList>
    </citation>
    <scope>NUCLEOTIDE SEQUENCE [LARGE SCALE GENOMIC DNA]</scope>
</reference>
<feature type="compositionally biased region" description="Basic and acidic residues" evidence="1">
    <location>
        <begin position="403"/>
        <end position="412"/>
    </location>
</feature>
<evidence type="ECO:0000259" key="2">
    <source>
        <dbReference type="Pfam" id="PF26013"/>
    </source>
</evidence>
<feature type="compositionally biased region" description="Polar residues" evidence="1">
    <location>
        <begin position="14"/>
        <end position="38"/>
    </location>
</feature>
<feature type="compositionally biased region" description="Polar residues" evidence="1">
    <location>
        <begin position="262"/>
        <end position="271"/>
    </location>
</feature>
<protein>
    <recommendedName>
        <fullName evidence="2">DUF8004 domain-containing protein</fullName>
    </recommendedName>
</protein>
<name>A0A0G4LU38_VERLO</name>
<feature type="compositionally biased region" description="Pro residues" evidence="1">
    <location>
        <begin position="379"/>
        <end position="394"/>
    </location>
</feature>
<dbReference type="Proteomes" id="UP000045706">
    <property type="component" value="Unassembled WGS sequence"/>
</dbReference>
<proteinExistence type="predicted"/>
<dbReference type="PANTHER" id="PTHR39601">
    <property type="entry name" value="CHORIOGENIN HMINOR"/>
    <property type="match status" value="1"/>
</dbReference>
<evidence type="ECO:0000313" key="4">
    <source>
        <dbReference type="Proteomes" id="UP000045706"/>
    </source>
</evidence>
<feature type="compositionally biased region" description="Polar residues" evidence="1">
    <location>
        <begin position="286"/>
        <end position="312"/>
    </location>
</feature>
<feature type="compositionally biased region" description="Low complexity" evidence="1">
    <location>
        <begin position="344"/>
        <end position="353"/>
    </location>
</feature>
<dbReference type="EMBL" id="CVQI01017335">
    <property type="protein sequence ID" value="CRK25110.1"/>
    <property type="molecule type" value="Genomic_DNA"/>
</dbReference>
<dbReference type="InterPro" id="IPR058317">
    <property type="entry name" value="DUF8004"/>
</dbReference>